<accession>A0ABT3HR15</accession>
<evidence type="ECO:0000313" key="2">
    <source>
        <dbReference type="EMBL" id="MCW3162130.1"/>
    </source>
</evidence>
<dbReference type="RefSeq" id="WP_264744051.1">
    <property type="nucleotide sequence ID" value="NZ_JAPDHV010000005.1"/>
</dbReference>
<keyword evidence="3" id="KW-1185">Reference proteome</keyword>
<sequence length="414" mass="47643">MKNNYGFFFLLLSLTVFCQRVKGQETEKLEQWIFPANNNFLRLKSKTNSEDSFRINYFKISDKLVGTTLEIGFMNSIPSAKLFEIGNDEISLIRTKDGASIDSGGEEHDFGKNNIYFKLPAPIGTTKWSYADDSGTIYYGLCYWKENNNKEKFLVIERQMSGRQQFPEKTVEYYSKVRGLIKQENINIKTGKISESYAVEESGFDSQTNIQDFPLFDSLEPIEKDKSSQTKEQSNTTNQPQNNISYPDGTIPKEYVVQVFLDKGLPYTVKDTLIIKNKRGVAGIPAPKYFKGEQGVYYDGNRIPHGDWMIDAKVVSISYFKQPFSFVQQLYYSDGEGNLRKVTNPKFYVDIDYKLNDTSTSKDFVMKEPLDKSSDLYKELSPKMQKQGIYLVVNKTSEENVKSQKVVRINFEEE</sequence>
<evidence type="ECO:0000256" key="1">
    <source>
        <dbReference type="SAM" id="MobiDB-lite"/>
    </source>
</evidence>
<organism evidence="2 3">
    <name type="scientific">Chryseobacterium oryctis</name>
    <dbReference type="NCBI Taxonomy" id="2952618"/>
    <lineage>
        <taxon>Bacteria</taxon>
        <taxon>Pseudomonadati</taxon>
        <taxon>Bacteroidota</taxon>
        <taxon>Flavobacteriia</taxon>
        <taxon>Flavobacteriales</taxon>
        <taxon>Weeksellaceae</taxon>
        <taxon>Chryseobacterium group</taxon>
        <taxon>Chryseobacterium</taxon>
    </lineage>
</organism>
<comment type="caution">
    <text evidence="2">The sequence shown here is derived from an EMBL/GenBank/DDBJ whole genome shotgun (WGS) entry which is preliminary data.</text>
</comment>
<feature type="region of interest" description="Disordered" evidence="1">
    <location>
        <begin position="224"/>
        <end position="249"/>
    </location>
</feature>
<dbReference type="EMBL" id="JAPDHV010000005">
    <property type="protein sequence ID" value="MCW3162130.1"/>
    <property type="molecule type" value="Genomic_DNA"/>
</dbReference>
<dbReference type="Proteomes" id="UP001163719">
    <property type="component" value="Unassembled WGS sequence"/>
</dbReference>
<gene>
    <name evidence="2" type="ORF">OH806_12730</name>
</gene>
<feature type="compositionally biased region" description="Polar residues" evidence="1">
    <location>
        <begin position="230"/>
        <end position="245"/>
    </location>
</feature>
<name>A0ABT3HR15_9FLAO</name>
<proteinExistence type="predicted"/>
<evidence type="ECO:0000313" key="3">
    <source>
        <dbReference type="Proteomes" id="UP001163719"/>
    </source>
</evidence>
<reference evidence="2" key="1">
    <citation type="submission" date="2022-10" db="EMBL/GenBank/DDBJ databases">
        <title>Chryseobacterium babae sp. nov. isolated from the gut of the beetle Oryctes rhinoceros, and Chryseobacterium kimseyorum sp. nov., isolated from a stick insect rearing cage.</title>
        <authorList>
            <person name="Shelomi M."/>
            <person name="Han C.-J."/>
            <person name="Chen W.-M."/>
            <person name="Chen H.-K."/>
            <person name="Liaw S.-J."/>
            <person name="Muhle E."/>
            <person name="Clermont D."/>
        </authorList>
    </citation>
    <scope>NUCLEOTIDE SEQUENCE</scope>
    <source>
        <strain evidence="2">WLa1L2M3</strain>
    </source>
</reference>
<protein>
    <submittedName>
        <fullName evidence="2">Uncharacterized protein</fullName>
    </submittedName>
</protein>